<evidence type="ECO:0000313" key="3">
    <source>
        <dbReference type="EMBL" id="AUX20042.1"/>
    </source>
</evidence>
<organism evidence="3 4">
    <name type="scientific">Sorangium cellulosum</name>
    <name type="common">Polyangium cellulosum</name>
    <dbReference type="NCBI Taxonomy" id="56"/>
    <lineage>
        <taxon>Bacteria</taxon>
        <taxon>Pseudomonadati</taxon>
        <taxon>Myxococcota</taxon>
        <taxon>Polyangia</taxon>
        <taxon>Polyangiales</taxon>
        <taxon>Polyangiaceae</taxon>
        <taxon>Sorangium</taxon>
    </lineage>
</organism>
<dbReference type="CDD" id="cd04179">
    <property type="entry name" value="DPM_DPG-synthase_like"/>
    <property type="match status" value="1"/>
</dbReference>
<dbReference type="Proteomes" id="UP000295781">
    <property type="component" value="Chromosome"/>
</dbReference>
<dbReference type="InterPro" id="IPR001173">
    <property type="entry name" value="Glyco_trans_2-like"/>
</dbReference>
<dbReference type="SUPFAM" id="SSF53448">
    <property type="entry name" value="Nucleotide-diphospho-sugar transferases"/>
    <property type="match status" value="1"/>
</dbReference>
<dbReference type="AlphaFoldDB" id="A0A4V0NCR0"/>
<feature type="domain" description="Glycosyltransferase 2-like" evidence="2">
    <location>
        <begin position="27"/>
        <end position="190"/>
    </location>
</feature>
<protein>
    <submittedName>
        <fullName evidence="3">Glycosyl transferase</fullName>
        <ecNumber evidence="3">2.4.1.-</ecNumber>
    </submittedName>
</protein>
<evidence type="ECO:0000313" key="4">
    <source>
        <dbReference type="Proteomes" id="UP000295781"/>
    </source>
</evidence>
<dbReference type="Pfam" id="PF00535">
    <property type="entry name" value="Glycos_transf_2"/>
    <property type="match status" value="1"/>
</dbReference>
<accession>A0A4V0NCR0</accession>
<dbReference type="EMBL" id="CP012670">
    <property type="protein sequence ID" value="AUX20042.1"/>
    <property type="molecule type" value="Genomic_DNA"/>
</dbReference>
<sequence>MSEHARDCRGPRLPLRTGVLHGARVAVVIPARDEAQWIAETVGSVPAFVDHVIVVDDGSRDGTAGIARAALPAGDARLDVLVHPEPLGVGAAIVAGYRRARALGAAVVAVMAGDGQMDPRDLPRVVAPIASGEADYVKGDRLRHPDVWRVMPLQRLAATAALAALTRRAARLDALSDSQCGYTAISARALDALDLDGLWPRYGYPNDLLAALAARRLRVREVSVRPVYRGEASGLRATHVLTILFLIARAAMRRRLSGSGNTQCRPGQDGTRELNGST</sequence>
<dbReference type="GO" id="GO:0016757">
    <property type="term" value="F:glycosyltransferase activity"/>
    <property type="evidence" value="ECO:0007669"/>
    <property type="project" value="UniProtKB-KW"/>
</dbReference>
<dbReference type="InterPro" id="IPR050256">
    <property type="entry name" value="Glycosyltransferase_2"/>
</dbReference>
<dbReference type="PANTHER" id="PTHR48090:SF7">
    <property type="entry name" value="RFBJ PROTEIN"/>
    <property type="match status" value="1"/>
</dbReference>
<dbReference type="PANTHER" id="PTHR48090">
    <property type="entry name" value="UNDECAPRENYL-PHOSPHATE 4-DEOXY-4-FORMAMIDO-L-ARABINOSE TRANSFERASE-RELATED"/>
    <property type="match status" value="1"/>
</dbReference>
<name>A0A4V0NCR0_SORCE</name>
<feature type="region of interest" description="Disordered" evidence="1">
    <location>
        <begin position="257"/>
        <end position="278"/>
    </location>
</feature>
<reference evidence="3 4" key="1">
    <citation type="submission" date="2015-09" db="EMBL/GenBank/DDBJ databases">
        <title>Sorangium comparison.</title>
        <authorList>
            <person name="Zaburannyi N."/>
            <person name="Bunk B."/>
            <person name="Overmann J."/>
            <person name="Mueller R."/>
        </authorList>
    </citation>
    <scope>NUCLEOTIDE SEQUENCE [LARGE SCALE GENOMIC DNA]</scope>
    <source>
        <strain evidence="3 4">So ceGT47</strain>
    </source>
</reference>
<proteinExistence type="predicted"/>
<gene>
    <name evidence="3" type="ORF">SOCEGT47_005050</name>
</gene>
<dbReference type="Gene3D" id="3.90.550.10">
    <property type="entry name" value="Spore Coat Polysaccharide Biosynthesis Protein SpsA, Chain A"/>
    <property type="match status" value="1"/>
</dbReference>
<keyword evidence="3" id="KW-0808">Transferase</keyword>
<evidence type="ECO:0000256" key="1">
    <source>
        <dbReference type="SAM" id="MobiDB-lite"/>
    </source>
</evidence>
<evidence type="ECO:0000259" key="2">
    <source>
        <dbReference type="Pfam" id="PF00535"/>
    </source>
</evidence>
<dbReference type="InterPro" id="IPR029044">
    <property type="entry name" value="Nucleotide-diphossugar_trans"/>
</dbReference>
<dbReference type="EC" id="2.4.1.-" evidence="3"/>
<keyword evidence="3" id="KW-0328">Glycosyltransferase</keyword>